<organism evidence="5 6">
    <name type="scientific">Stephania japonica</name>
    <dbReference type="NCBI Taxonomy" id="461633"/>
    <lineage>
        <taxon>Eukaryota</taxon>
        <taxon>Viridiplantae</taxon>
        <taxon>Streptophyta</taxon>
        <taxon>Embryophyta</taxon>
        <taxon>Tracheophyta</taxon>
        <taxon>Spermatophyta</taxon>
        <taxon>Magnoliopsida</taxon>
        <taxon>Ranunculales</taxon>
        <taxon>Menispermaceae</taxon>
        <taxon>Menispermoideae</taxon>
        <taxon>Cissampelideae</taxon>
        <taxon>Stephania</taxon>
    </lineage>
</organism>
<evidence type="ECO:0000256" key="3">
    <source>
        <dbReference type="ARBA" id="ARBA00023242"/>
    </source>
</evidence>
<evidence type="ECO:0000256" key="2">
    <source>
        <dbReference type="ARBA" id="ARBA00009937"/>
    </source>
</evidence>
<comment type="subcellular location">
    <subcellularLocation>
        <location evidence="1">Nucleus</location>
    </subcellularLocation>
</comment>
<keyword evidence="6" id="KW-1185">Reference proteome</keyword>
<dbReference type="Proteomes" id="UP001417504">
    <property type="component" value="Unassembled WGS sequence"/>
</dbReference>
<name>A0AAP0PDB0_9MAGN</name>
<sequence length="128" mass="15130">MERNKRPMICGDNADLEDQKMERFFDLIKTFQEARARLRFESDGGGERERSSKKTKKEIMVCGSSSSSERSRSSKQWVPAFEWGDFTEKVEFDRSRLMPRDSRKDGDRDQRRKVEELEDDRLDLTLAL</sequence>
<dbReference type="PANTHER" id="PTHR33669">
    <property type="entry name" value="PROTEIN NEGATIVE REGULATOR OF RESISTANCE"/>
    <property type="match status" value="1"/>
</dbReference>
<gene>
    <name evidence="5" type="ORF">Sjap_007210</name>
</gene>
<evidence type="ECO:0000313" key="6">
    <source>
        <dbReference type="Proteomes" id="UP001417504"/>
    </source>
</evidence>
<evidence type="ECO:0000313" key="5">
    <source>
        <dbReference type="EMBL" id="KAK9136616.1"/>
    </source>
</evidence>
<dbReference type="EMBL" id="JBBNAE010000003">
    <property type="protein sequence ID" value="KAK9136616.1"/>
    <property type="molecule type" value="Genomic_DNA"/>
</dbReference>
<comment type="similarity">
    <text evidence="2">Belongs to the NPR1-interactor family.</text>
</comment>
<proteinExistence type="inferred from homology"/>
<evidence type="ECO:0000256" key="4">
    <source>
        <dbReference type="SAM" id="MobiDB-lite"/>
    </source>
</evidence>
<accession>A0AAP0PDB0</accession>
<comment type="caution">
    <text evidence="5">The sequence shown here is derived from an EMBL/GenBank/DDBJ whole genome shotgun (WGS) entry which is preliminary data.</text>
</comment>
<keyword evidence="3" id="KW-0539">Nucleus</keyword>
<dbReference type="Pfam" id="PF15699">
    <property type="entry name" value="NPR1_interact"/>
    <property type="match status" value="1"/>
</dbReference>
<protein>
    <submittedName>
        <fullName evidence="5">Uncharacterized protein</fullName>
    </submittedName>
</protein>
<dbReference type="GO" id="GO:0010112">
    <property type="term" value="P:regulation of systemic acquired resistance"/>
    <property type="evidence" value="ECO:0007669"/>
    <property type="project" value="InterPro"/>
</dbReference>
<dbReference type="GO" id="GO:0005634">
    <property type="term" value="C:nucleus"/>
    <property type="evidence" value="ECO:0007669"/>
    <property type="project" value="UniProtKB-SubCell"/>
</dbReference>
<dbReference type="InterPro" id="IPR031425">
    <property type="entry name" value="NPR1/NH1-interacting"/>
</dbReference>
<reference evidence="5 6" key="1">
    <citation type="submission" date="2024-01" db="EMBL/GenBank/DDBJ databases">
        <title>Genome assemblies of Stephania.</title>
        <authorList>
            <person name="Yang L."/>
        </authorList>
    </citation>
    <scope>NUCLEOTIDE SEQUENCE [LARGE SCALE GENOMIC DNA]</scope>
    <source>
        <strain evidence="5">QJT</strain>
        <tissue evidence="5">Leaf</tissue>
    </source>
</reference>
<evidence type="ECO:0000256" key="1">
    <source>
        <dbReference type="ARBA" id="ARBA00004123"/>
    </source>
</evidence>
<dbReference type="AlphaFoldDB" id="A0AAP0PDB0"/>
<feature type="region of interest" description="Disordered" evidence="4">
    <location>
        <begin position="39"/>
        <end position="76"/>
    </location>
</feature>
<dbReference type="PANTHER" id="PTHR33669:SF1">
    <property type="entry name" value="PROTEIN NIM1-INTERACTING 1"/>
    <property type="match status" value="1"/>
</dbReference>
<feature type="compositionally biased region" description="Basic and acidic residues" evidence="4">
    <location>
        <begin position="39"/>
        <end position="52"/>
    </location>
</feature>